<evidence type="ECO:0000256" key="4">
    <source>
        <dbReference type="ARBA" id="ARBA00022801"/>
    </source>
</evidence>
<comment type="caution">
    <text evidence="10">The sequence shown here is derived from an EMBL/GenBank/DDBJ whole genome shotgun (WGS) entry which is preliminary data.</text>
</comment>
<dbReference type="Pfam" id="PF01368">
    <property type="entry name" value="DHH"/>
    <property type="match status" value="1"/>
</dbReference>
<keyword evidence="3" id="KW-0479">Metal-binding</keyword>
<protein>
    <recommendedName>
        <fullName evidence="2">inorganic diphosphatase</fullName>
        <ecNumber evidence="2">3.6.1.1</ecNumber>
    </recommendedName>
    <alternativeName>
        <fullName evidence="6">Pyrophosphate phospho-hydrolase</fullName>
    </alternativeName>
</protein>
<evidence type="ECO:0000256" key="6">
    <source>
        <dbReference type="ARBA" id="ARBA00032535"/>
    </source>
</evidence>
<keyword evidence="5" id="KW-0464">Manganese</keyword>
<dbReference type="Pfam" id="PF02833">
    <property type="entry name" value="DHHA2"/>
    <property type="match status" value="1"/>
</dbReference>
<dbReference type="NCBIfam" id="NF011443">
    <property type="entry name" value="PRK14869.1-5"/>
    <property type="match status" value="1"/>
</dbReference>
<dbReference type="InterPro" id="IPR004097">
    <property type="entry name" value="DHHA2"/>
</dbReference>
<keyword evidence="8" id="KW-0129">CBS domain</keyword>
<dbReference type="PANTHER" id="PTHR12112:SF22">
    <property type="entry name" value="MANGANESE-DEPENDENT INORGANIC PYROPHOSPHATASE-RELATED"/>
    <property type="match status" value="1"/>
</dbReference>
<dbReference type="Proteomes" id="UP000824258">
    <property type="component" value="Unassembled WGS sequence"/>
</dbReference>
<keyword evidence="4 10" id="KW-0378">Hydrolase</keyword>
<dbReference type="InterPro" id="IPR038222">
    <property type="entry name" value="DHHA2_dom_sf"/>
</dbReference>
<dbReference type="SUPFAM" id="SSF54631">
    <property type="entry name" value="CBS-domain pair"/>
    <property type="match status" value="1"/>
</dbReference>
<evidence type="ECO:0000256" key="7">
    <source>
        <dbReference type="ARBA" id="ARBA00047820"/>
    </source>
</evidence>
<dbReference type="InterPro" id="IPR001667">
    <property type="entry name" value="DDH_dom"/>
</dbReference>
<accession>A0A9D1A8S2</accession>
<evidence type="ECO:0000313" key="11">
    <source>
        <dbReference type="Proteomes" id="UP000824258"/>
    </source>
</evidence>
<dbReference type="InterPro" id="IPR010766">
    <property type="entry name" value="DRTGG"/>
</dbReference>
<evidence type="ECO:0000256" key="5">
    <source>
        <dbReference type="ARBA" id="ARBA00023211"/>
    </source>
</evidence>
<dbReference type="SMART" id="SM01131">
    <property type="entry name" value="DHHA2"/>
    <property type="match status" value="1"/>
</dbReference>
<dbReference type="Gene3D" id="3.10.580.10">
    <property type="entry name" value="CBS-domain"/>
    <property type="match status" value="1"/>
</dbReference>
<evidence type="ECO:0000256" key="1">
    <source>
        <dbReference type="ARBA" id="ARBA00001936"/>
    </source>
</evidence>
<dbReference type="Gene3D" id="3.10.310.20">
    <property type="entry name" value="DHHA2 domain"/>
    <property type="match status" value="1"/>
</dbReference>
<dbReference type="InterPro" id="IPR046342">
    <property type="entry name" value="CBS_dom_sf"/>
</dbReference>
<dbReference type="Pfam" id="PF00571">
    <property type="entry name" value="CBS"/>
    <property type="match status" value="2"/>
</dbReference>
<comment type="cofactor">
    <cofactor evidence="1">
        <name>Mn(2+)</name>
        <dbReference type="ChEBI" id="CHEBI:29035"/>
    </cofactor>
</comment>
<dbReference type="InterPro" id="IPR038763">
    <property type="entry name" value="DHH_sf"/>
</dbReference>
<dbReference type="EMBL" id="DVGD01000277">
    <property type="protein sequence ID" value="HIR10396.1"/>
    <property type="molecule type" value="Genomic_DNA"/>
</dbReference>
<evidence type="ECO:0000256" key="8">
    <source>
        <dbReference type="PROSITE-ProRule" id="PRU00703"/>
    </source>
</evidence>
<dbReference type="InterPro" id="IPR028979">
    <property type="entry name" value="Ser_kin/Pase_Hpr-like_N_sf"/>
</dbReference>
<evidence type="ECO:0000259" key="9">
    <source>
        <dbReference type="PROSITE" id="PS51371"/>
    </source>
</evidence>
<evidence type="ECO:0000256" key="2">
    <source>
        <dbReference type="ARBA" id="ARBA00012146"/>
    </source>
</evidence>
<comment type="catalytic activity">
    <reaction evidence="7">
        <text>diphosphate + H2O = 2 phosphate + H(+)</text>
        <dbReference type="Rhea" id="RHEA:24576"/>
        <dbReference type="ChEBI" id="CHEBI:15377"/>
        <dbReference type="ChEBI" id="CHEBI:15378"/>
        <dbReference type="ChEBI" id="CHEBI:33019"/>
        <dbReference type="ChEBI" id="CHEBI:43474"/>
        <dbReference type="EC" id="3.6.1.1"/>
    </reaction>
</comment>
<gene>
    <name evidence="10" type="ORF">IAA70_08320</name>
</gene>
<dbReference type="SUPFAM" id="SSF75138">
    <property type="entry name" value="HprK N-terminal domain-like"/>
    <property type="match status" value="1"/>
</dbReference>
<dbReference type="Gene3D" id="3.40.1390.20">
    <property type="entry name" value="HprK N-terminal domain-like"/>
    <property type="match status" value="1"/>
</dbReference>
<name>A0A9D1A8S2_9FIRM</name>
<dbReference type="NCBIfam" id="NF011442">
    <property type="entry name" value="PRK14869.1-4"/>
    <property type="match status" value="1"/>
</dbReference>
<evidence type="ECO:0000313" key="10">
    <source>
        <dbReference type="EMBL" id="HIR10396.1"/>
    </source>
</evidence>
<organism evidence="10 11">
    <name type="scientific">Candidatus Avoscillospira stercoripullorum</name>
    <dbReference type="NCBI Taxonomy" id="2840709"/>
    <lineage>
        <taxon>Bacteria</taxon>
        <taxon>Bacillati</taxon>
        <taxon>Bacillota</taxon>
        <taxon>Clostridia</taxon>
        <taxon>Eubacteriales</taxon>
        <taxon>Oscillospiraceae</taxon>
        <taxon>Oscillospiraceae incertae sedis</taxon>
        <taxon>Candidatus Avoscillospira</taxon>
    </lineage>
</organism>
<dbReference type="AlphaFoldDB" id="A0A9D1A8S2"/>
<dbReference type="PROSITE" id="PS51371">
    <property type="entry name" value="CBS"/>
    <property type="match status" value="1"/>
</dbReference>
<proteinExistence type="predicted"/>
<reference evidence="10" key="2">
    <citation type="journal article" date="2021" name="PeerJ">
        <title>Extensive microbial diversity within the chicken gut microbiome revealed by metagenomics and culture.</title>
        <authorList>
            <person name="Gilroy R."/>
            <person name="Ravi A."/>
            <person name="Getino M."/>
            <person name="Pursley I."/>
            <person name="Horton D.L."/>
            <person name="Alikhan N.F."/>
            <person name="Baker D."/>
            <person name="Gharbi K."/>
            <person name="Hall N."/>
            <person name="Watson M."/>
            <person name="Adriaenssens E.M."/>
            <person name="Foster-Nyarko E."/>
            <person name="Jarju S."/>
            <person name="Secka A."/>
            <person name="Antonio M."/>
            <person name="Oren A."/>
            <person name="Chaudhuri R.R."/>
            <person name="La Ragione R."/>
            <person name="Hildebrand F."/>
            <person name="Pallen M.J."/>
        </authorList>
    </citation>
    <scope>NUCLEOTIDE SEQUENCE</scope>
    <source>
        <strain evidence="10">ChiHjej9B8-7071</strain>
    </source>
</reference>
<dbReference type="InterPro" id="IPR000644">
    <property type="entry name" value="CBS_dom"/>
</dbReference>
<dbReference type="Pfam" id="PF07085">
    <property type="entry name" value="DRTGG"/>
    <property type="match status" value="1"/>
</dbReference>
<dbReference type="PANTHER" id="PTHR12112">
    <property type="entry name" value="BNIP - RELATED"/>
    <property type="match status" value="1"/>
</dbReference>
<evidence type="ECO:0000256" key="3">
    <source>
        <dbReference type="ARBA" id="ARBA00022723"/>
    </source>
</evidence>
<dbReference type="Gene3D" id="3.90.1640.10">
    <property type="entry name" value="inorganic pyrophosphatase (n-terminal core)"/>
    <property type="match status" value="1"/>
</dbReference>
<reference evidence="10" key="1">
    <citation type="submission" date="2020-10" db="EMBL/GenBank/DDBJ databases">
        <authorList>
            <person name="Gilroy R."/>
        </authorList>
    </citation>
    <scope>NUCLEOTIDE SEQUENCE</scope>
    <source>
        <strain evidence="10">ChiHjej9B8-7071</strain>
    </source>
</reference>
<sequence length="538" mass="60480">MDPIYVTGHRNPDTDSIVSAIAYAALRNSLGDREFVAARLGHISDETHRILERFDFQPPMLISTMRTQVRDLDYDMPPALAAGVTIARAWEALQANHNIPGIPVTDEEGHLFGMVSPAEIADFDMEVTSGAQAERIPVFNLLSVLEGQILNENGNLVDVVSGEVCIALPQARENLLFHGQDSIVICGNQPEMVRRAMEENVSCLIICQAEFPEELRNVPTKTCIISTPFDAVRTARLIYHAIPVDRICRREGLECFHLDDFLDDVQEVVSKSRHRNYPILDENEKVVGTLSRFHLLRPRRKRVVLVDHNEAAQSVRGLNQAEIVEIIDHHRLADIQTSQPIYFRNDVVGSTATIISGMYQERGLMPSSKLAGLLAAAIVSDTVMFKSPTCTERDHRMAERMARIGGLNLDELGQFIFAENSNLEKPAEELLLTDFKDFHIAEHYLGVSQITCVDSEKLMSRQEEFLAVMQKLMEERSYSMMILMLTDVLAEGSHLLYLGDEEIFRQAFNTELKSHACFLPGIVSRKKQVIPMLTALWG</sequence>
<dbReference type="SUPFAM" id="SSF64182">
    <property type="entry name" value="DHH phosphoesterases"/>
    <property type="match status" value="1"/>
</dbReference>
<dbReference type="EC" id="3.6.1.1" evidence="2"/>
<dbReference type="GO" id="GO:0046872">
    <property type="term" value="F:metal ion binding"/>
    <property type="evidence" value="ECO:0007669"/>
    <property type="project" value="UniProtKB-KW"/>
</dbReference>
<feature type="domain" description="CBS" evidence="9">
    <location>
        <begin position="65"/>
        <end position="134"/>
    </location>
</feature>
<dbReference type="GO" id="GO:0004427">
    <property type="term" value="F:inorganic diphosphate phosphatase activity"/>
    <property type="evidence" value="ECO:0007669"/>
    <property type="project" value="UniProtKB-EC"/>
</dbReference>
<dbReference type="GO" id="GO:0005737">
    <property type="term" value="C:cytoplasm"/>
    <property type="evidence" value="ECO:0007669"/>
    <property type="project" value="InterPro"/>
</dbReference>